<name>A0ABQ5PVE3_9BACT</name>
<gene>
    <name evidence="4" type="ORF">GETHED_06960</name>
</gene>
<accession>A0ABQ5PVE3</accession>
<feature type="modified residue" description="4-aspartylphosphate" evidence="1">
    <location>
        <position position="55"/>
    </location>
</feature>
<dbReference type="PANTHER" id="PTHR37299">
    <property type="entry name" value="TRANSCRIPTIONAL REGULATOR-RELATED"/>
    <property type="match status" value="1"/>
</dbReference>
<sequence length="250" mass="27178">MSWRVVLADDEAPARAKFRRLLAADPRFALVAEARDGVQALALVATHHPDLLCLDIQMPGLTGFEVIQSLGASAPLALFATAFDQYALQAFEAHAVDYLLKPFDGRRLSRALDRCAALLTAGGGDPSQRALAADLGTRSPLRRLLVRHGEGWTVLPLDQVSRLRAAGKQVFAHGPEGARPLRQSLGTLEGQLDPAQFVRVHRGDLVNLAFVDRLEPYGHGDGLLTMKDGSALVLSRTFRDRFLAAWMGRA</sequence>
<dbReference type="PANTHER" id="PTHR37299:SF1">
    <property type="entry name" value="STAGE 0 SPORULATION PROTEIN A HOMOLOG"/>
    <property type="match status" value="1"/>
</dbReference>
<dbReference type="SMART" id="SM00850">
    <property type="entry name" value="LytTR"/>
    <property type="match status" value="1"/>
</dbReference>
<dbReference type="InterPro" id="IPR011006">
    <property type="entry name" value="CheY-like_superfamily"/>
</dbReference>
<evidence type="ECO:0000259" key="2">
    <source>
        <dbReference type="PROSITE" id="PS50110"/>
    </source>
</evidence>
<reference evidence="4" key="1">
    <citation type="journal article" date="2023" name="Antonie Van Leeuwenhoek">
        <title>Mesoterricola silvestris gen. nov., sp. nov., Mesoterricola sediminis sp. nov., Geothrix oryzae sp. nov., Geothrix edaphica sp. nov., Geothrix rubra sp. nov., and Geothrix limicola sp. nov., six novel members of Acidobacteriota isolated from soils.</title>
        <authorList>
            <person name="Itoh H."/>
            <person name="Sugisawa Y."/>
            <person name="Mise K."/>
            <person name="Xu Z."/>
            <person name="Kuniyasu M."/>
            <person name="Ushijima N."/>
            <person name="Kawano K."/>
            <person name="Kobayashi E."/>
            <person name="Shiratori Y."/>
            <person name="Masuda Y."/>
            <person name="Senoo K."/>
        </authorList>
    </citation>
    <scope>NUCLEOTIDE SEQUENCE</scope>
    <source>
        <strain evidence="4">Red802</strain>
    </source>
</reference>
<dbReference type="Proteomes" id="UP001165044">
    <property type="component" value="Unassembled WGS sequence"/>
</dbReference>
<proteinExistence type="predicted"/>
<keyword evidence="4" id="KW-0238">DNA-binding</keyword>
<evidence type="ECO:0000313" key="5">
    <source>
        <dbReference type="Proteomes" id="UP001165044"/>
    </source>
</evidence>
<dbReference type="SMART" id="SM00448">
    <property type="entry name" value="REC"/>
    <property type="match status" value="1"/>
</dbReference>
<keyword evidence="5" id="KW-1185">Reference proteome</keyword>
<evidence type="ECO:0000259" key="3">
    <source>
        <dbReference type="PROSITE" id="PS50930"/>
    </source>
</evidence>
<dbReference type="GO" id="GO:0003677">
    <property type="term" value="F:DNA binding"/>
    <property type="evidence" value="ECO:0007669"/>
    <property type="project" value="UniProtKB-KW"/>
</dbReference>
<dbReference type="Pfam" id="PF00072">
    <property type="entry name" value="Response_reg"/>
    <property type="match status" value="1"/>
</dbReference>
<feature type="domain" description="Response regulatory" evidence="2">
    <location>
        <begin position="4"/>
        <end position="116"/>
    </location>
</feature>
<comment type="caution">
    <text evidence="4">The sequence shown here is derived from an EMBL/GenBank/DDBJ whole genome shotgun (WGS) entry which is preliminary data.</text>
</comment>
<dbReference type="InterPro" id="IPR001789">
    <property type="entry name" value="Sig_transdc_resp-reg_receiver"/>
</dbReference>
<dbReference type="SUPFAM" id="SSF52172">
    <property type="entry name" value="CheY-like"/>
    <property type="match status" value="1"/>
</dbReference>
<evidence type="ECO:0000256" key="1">
    <source>
        <dbReference type="PROSITE-ProRule" id="PRU00169"/>
    </source>
</evidence>
<dbReference type="InterPro" id="IPR007492">
    <property type="entry name" value="LytTR_DNA-bd_dom"/>
</dbReference>
<keyword evidence="1" id="KW-0597">Phosphoprotein</keyword>
<dbReference type="InterPro" id="IPR046947">
    <property type="entry name" value="LytR-like"/>
</dbReference>
<dbReference type="Pfam" id="PF04397">
    <property type="entry name" value="LytTR"/>
    <property type="match status" value="1"/>
</dbReference>
<dbReference type="PROSITE" id="PS50930">
    <property type="entry name" value="HTH_LYTTR"/>
    <property type="match status" value="1"/>
</dbReference>
<organism evidence="4 5">
    <name type="scientific">Geothrix edaphica</name>
    <dbReference type="NCBI Taxonomy" id="2927976"/>
    <lineage>
        <taxon>Bacteria</taxon>
        <taxon>Pseudomonadati</taxon>
        <taxon>Acidobacteriota</taxon>
        <taxon>Holophagae</taxon>
        <taxon>Holophagales</taxon>
        <taxon>Holophagaceae</taxon>
        <taxon>Geothrix</taxon>
    </lineage>
</organism>
<protein>
    <submittedName>
        <fullName evidence="4">DNA-binding response regulator</fullName>
    </submittedName>
</protein>
<dbReference type="PROSITE" id="PS50110">
    <property type="entry name" value="RESPONSE_REGULATORY"/>
    <property type="match status" value="1"/>
</dbReference>
<dbReference type="EMBL" id="BSDC01000001">
    <property type="protein sequence ID" value="GLH66332.1"/>
    <property type="molecule type" value="Genomic_DNA"/>
</dbReference>
<evidence type="ECO:0000313" key="4">
    <source>
        <dbReference type="EMBL" id="GLH66332.1"/>
    </source>
</evidence>
<dbReference type="Gene3D" id="3.40.50.2300">
    <property type="match status" value="1"/>
</dbReference>
<dbReference type="RefSeq" id="WP_285606426.1">
    <property type="nucleotide sequence ID" value="NZ_BSDC01000001.1"/>
</dbReference>
<dbReference type="Gene3D" id="2.40.50.1020">
    <property type="entry name" value="LytTr DNA-binding domain"/>
    <property type="match status" value="1"/>
</dbReference>
<feature type="domain" description="HTH LytTR-type" evidence="3">
    <location>
        <begin position="144"/>
        <end position="248"/>
    </location>
</feature>